<dbReference type="GeneID" id="100902733"/>
<feature type="domain" description="Clip" evidence="8">
    <location>
        <begin position="39"/>
        <end position="84"/>
    </location>
</feature>
<dbReference type="InterPro" id="IPR038565">
    <property type="entry name" value="CLIP_sf"/>
</dbReference>
<gene>
    <name evidence="10" type="primary">LOC100902733</name>
</gene>
<dbReference type="RefSeq" id="XP_003743095.1">
    <property type="nucleotide sequence ID" value="XM_003743047.2"/>
</dbReference>
<feature type="chain" id="PRO_5042618777" evidence="7">
    <location>
        <begin position="18"/>
        <end position="200"/>
    </location>
</feature>
<dbReference type="InterPro" id="IPR022700">
    <property type="entry name" value="CLIP"/>
</dbReference>
<proteinExistence type="predicted"/>
<dbReference type="GO" id="GO:0008236">
    <property type="term" value="F:serine-type peptidase activity"/>
    <property type="evidence" value="ECO:0007669"/>
    <property type="project" value="UniProtKB-KW"/>
</dbReference>
<evidence type="ECO:0000256" key="3">
    <source>
        <dbReference type="ARBA" id="ARBA00022801"/>
    </source>
</evidence>
<dbReference type="AlphaFoldDB" id="A0AAJ6VXP7"/>
<evidence type="ECO:0000313" key="10">
    <source>
        <dbReference type="RefSeq" id="XP_003743095.1"/>
    </source>
</evidence>
<evidence type="ECO:0000256" key="4">
    <source>
        <dbReference type="ARBA" id="ARBA00022825"/>
    </source>
</evidence>
<keyword evidence="4" id="KW-0720">Serine protease</keyword>
<feature type="region of interest" description="Disordered" evidence="6">
    <location>
        <begin position="167"/>
        <end position="200"/>
    </location>
</feature>
<dbReference type="Gene3D" id="3.30.1640.30">
    <property type="match status" value="1"/>
</dbReference>
<keyword evidence="5" id="KW-1015">Disulfide bond</keyword>
<keyword evidence="9" id="KW-1185">Reference proteome</keyword>
<dbReference type="Pfam" id="PF12032">
    <property type="entry name" value="CLIP"/>
    <property type="match status" value="1"/>
</dbReference>
<dbReference type="Proteomes" id="UP000694867">
    <property type="component" value="Unplaced"/>
</dbReference>
<keyword evidence="3" id="KW-0378">Hydrolase</keyword>
<evidence type="ECO:0000256" key="7">
    <source>
        <dbReference type="SAM" id="SignalP"/>
    </source>
</evidence>
<organism evidence="9 10">
    <name type="scientific">Galendromus occidentalis</name>
    <name type="common">western predatory mite</name>
    <dbReference type="NCBI Taxonomy" id="34638"/>
    <lineage>
        <taxon>Eukaryota</taxon>
        <taxon>Metazoa</taxon>
        <taxon>Ecdysozoa</taxon>
        <taxon>Arthropoda</taxon>
        <taxon>Chelicerata</taxon>
        <taxon>Arachnida</taxon>
        <taxon>Acari</taxon>
        <taxon>Parasitiformes</taxon>
        <taxon>Mesostigmata</taxon>
        <taxon>Gamasina</taxon>
        <taxon>Phytoseioidea</taxon>
        <taxon>Phytoseiidae</taxon>
        <taxon>Typhlodrominae</taxon>
        <taxon>Galendromus</taxon>
    </lineage>
</organism>
<evidence type="ECO:0000256" key="5">
    <source>
        <dbReference type="ARBA" id="ARBA00023157"/>
    </source>
</evidence>
<evidence type="ECO:0000256" key="2">
    <source>
        <dbReference type="ARBA" id="ARBA00022729"/>
    </source>
</evidence>
<accession>A0AAJ6VXP7</accession>
<dbReference type="GO" id="GO:0006508">
    <property type="term" value="P:proteolysis"/>
    <property type="evidence" value="ECO:0007669"/>
    <property type="project" value="UniProtKB-KW"/>
</dbReference>
<feature type="signal peptide" evidence="7">
    <location>
        <begin position="1"/>
        <end position="17"/>
    </location>
</feature>
<sequence length="200" mass="21683">MNRVLLTACVLACLTNAYRLRRSHISKSVITFPHDDHYACSTPYRQPGVCVPIEACPELRRVSLYRLSKFLCGFDAGDVPLLCCERQLLPPAPAGPLSTPPSGAIPTVKSSTGFNPNQSIAPVPLLCSVSVHEGRRLKSCWFLALQRVVYPEDGDEPILPEGPVAIEKNLSVPNTTPNPTEPIARPIGDLKPSKTSVTSD</sequence>
<keyword evidence="1" id="KW-0645">Protease</keyword>
<keyword evidence="2 7" id="KW-0732">Signal</keyword>
<evidence type="ECO:0000259" key="8">
    <source>
        <dbReference type="PROSITE" id="PS51888"/>
    </source>
</evidence>
<dbReference type="PROSITE" id="PS51888">
    <property type="entry name" value="CLIP"/>
    <property type="match status" value="1"/>
</dbReference>
<reference evidence="10" key="1">
    <citation type="submission" date="2025-08" db="UniProtKB">
        <authorList>
            <consortium name="RefSeq"/>
        </authorList>
    </citation>
    <scope>IDENTIFICATION</scope>
</reference>
<name>A0AAJ6VXP7_9ACAR</name>
<evidence type="ECO:0000313" key="9">
    <source>
        <dbReference type="Proteomes" id="UP000694867"/>
    </source>
</evidence>
<protein>
    <submittedName>
        <fullName evidence="10">Uncharacterized protein LOC100902733</fullName>
    </submittedName>
</protein>
<evidence type="ECO:0000256" key="6">
    <source>
        <dbReference type="SAM" id="MobiDB-lite"/>
    </source>
</evidence>
<evidence type="ECO:0000256" key="1">
    <source>
        <dbReference type="ARBA" id="ARBA00022670"/>
    </source>
</evidence>
<dbReference type="KEGG" id="goe:100902733"/>